<dbReference type="InterPro" id="IPR000823">
    <property type="entry name" value="Peroxidase_pln"/>
</dbReference>
<feature type="disulfide bond" evidence="18">
    <location>
        <begin position="182"/>
        <end position="380"/>
    </location>
</feature>
<keyword evidence="6 19" id="KW-0349">Heme</keyword>
<evidence type="ECO:0000256" key="14">
    <source>
        <dbReference type="PIRSR" id="PIRSR600823-1"/>
    </source>
</evidence>
<dbReference type="GO" id="GO:0005576">
    <property type="term" value="C:extracellular region"/>
    <property type="evidence" value="ECO:0007669"/>
    <property type="project" value="UniProtKB-SubCell"/>
</dbReference>
<comment type="cofactor">
    <cofactor evidence="16 19">
        <name>heme b</name>
        <dbReference type="ChEBI" id="CHEBI:60344"/>
    </cofactor>
    <text evidence="16 19">Binds 1 heme b (iron(II)-protoporphyrin IX) group per subunit.</text>
</comment>
<feature type="binding site" evidence="16">
    <location>
        <position position="253"/>
    </location>
    <ligand>
        <name>Ca(2+)</name>
        <dbReference type="ChEBI" id="CHEBI:29108"/>
        <label>2</label>
    </ligand>
</feature>
<evidence type="ECO:0000256" key="15">
    <source>
        <dbReference type="PIRSR" id="PIRSR600823-2"/>
    </source>
</evidence>
<organism evidence="22 23">
    <name type="scientific">Chenopodium quinoa</name>
    <name type="common">Quinoa</name>
    <dbReference type="NCBI Taxonomy" id="63459"/>
    <lineage>
        <taxon>Eukaryota</taxon>
        <taxon>Viridiplantae</taxon>
        <taxon>Streptophyta</taxon>
        <taxon>Embryophyta</taxon>
        <taxon>Tracheophyta</taxon>
        <taxon>Spermatophyta</taxon>
        <taxon>Magnoliopsida</taxon>
        <taxon>eudicotyledons</taxon>
        <taxon>Gunneridae</taxon>
        <taxon>Pentapetalae</taxon>
        <taxon>Caryophyllales</taxon>
        <taxon>Chenopodiaceae</taxon>
        <taxon>Chenopodioideae</taxon>
        <taxon>Atripliceae</taxon>
        <taxon>Chenopodium</taxon>
    </lineage>
</organism>
<keyword evidence="23" id="KW-1185">Reference proteome</keyword>
<keyword evidence="4 19" id="KW-0964">Secreted</keyword>
<dbReference type="GO" id="GO:0042744">
    <property type="term" value="P:hydrogen peroxide catabolic process"/>
    <property type="evidence" value="ECO:0007669"/>
    <property type="project" value="UniProtKB-KW"/>
</dbReference>
<feature type="binding site" evidence="16">
    <location>
        <position position="302"/>
    </location>
    <ligand>
        <name>Ca(2+)</name>
        <dbReference type="ChEBI" id="CHEBI:29108"/>
        <label>2</label>
    </ligand>
</feature>
<feature type="binding site" evidence="16">
    <location>
        <position position="150"/>
    </location>
    <ligand>
        <name>Ca(2+)</name>
        <dbReference type="ChEBI" id="CHEBI:29108"/>
        <label>1</label>
    </ligand>
</feature>
<dbReference type="PROSITE" id="PS50873">
    <property type="entry name" value="PEROXIDASE_4"/>
    <property type="match status" value="1"/>
</dbReference>
<keyword evidence="13 19" id="KW-0376">Hydrogen peroxide</keyword>
<dbReference type="Proteomes" id="UP000596660">
    <property type="component" value="Unplaced"/>
</dbReference>
<protein>
    <recommendedName>
        <fullName evidence="3 19">Peroxidase</fullName>
        <ecNumber evidence="3 19">1.11.1.7</ecNumber>
    </recommendedName>
</protein>
<evidence type="ECO:0000256" key="2">
    <source>
        <dbReference type="ARBA" id="ARBA00002322"/>
    </source>
</evidence>
<evidence type="ECO:0000256" key="10">
    <source>
        <dbReference type="ARBA" id="ARBA00023002"/>
    </source>
</evidence>
<evidence type="ECO:0000256" key="20">
    <source>
        <dbReference type="SAM" id="MobiDB-lite"/>
    </source>
</evidence>
<dbReference type="SUPFAM" id="SSF48113">
    <property type="entry name" value="Heme-dependent peroxidases"/>
    <property type="match status" value="1"/>
</dbReference>
<evidence type="ECO:0000256" key="13">
    <source>
        <dbReference type="ARBA" id="ARBA00023324"/>
    </source>
</evidence>
<feature type="binding site" description="axial binding residue" evidence="16">
    <location>
        <position position="252"/>
    </location>
    <ligand>
        <name>heme b</name>
        <dbReference type="ChEBI" id="CHEBI:60344"/>
    </ligand>
    <ligandPart>
        <name>Fe</name>
        <dbReference type="ChEBI" id="CHEBI:18248"/>
    </ligandPart>
</feature>
<dbReference type="GO" id="GO:0006979">
    <property type="term" value="P:response to oxidative stress"/>
    <property type="evidence" value="ECO:0007669"/>
    <property type="project" value="UniProtKB-UniRule"/>
</dbReference>
<evidence type="ECO:0000256" key="12">
    <source>
        <dbReference type="ARBA" id="ARBA00023157"/>
    </source>
</evidence>
<accession>A0A803LVC5</accession>
<dbReference type="PANTHER" id="PTHR31517">
    <property type="match status" value="1"/>
</dbReference>
<feature type="binding site" evidence="16">
    <location>
        <position position="132"/>
    </location>
    <ligand>
        <name>Ca(2+)</name>
        <dbReference type="ChEBI" id="CHEBI:29108"/>
        <label>1</label>
    </ligand>
</feature>
<evidence type="ECO:0000256" key="11">
    <source>
        <dbReference type="ARBA" id="ARBA00023004"/>
    </source>
</evidence>
<feature type="binding site" evidence="16">
    <location>
        <position position="137"/>
    </location>
    <ligand>
        <name>Ca(2+)</name>
        <dbReference type="ChEBI" id="CHEBI:29108"/>
        <label>1</label>
    </ligand>
</feature>
<reference evidence="22" key="2">
    <citation type="submission" date="2021-03" db="UniProtKB">
        <authorList>
            <consortium name="EnsemblPlants"/>
        </authorList>
    </citation>
    <scope>IDENTIFICATION</scope>
</reference>
<name>A0A803LVC5_CHEQI</name>
<comment type="subcellular location">
    <subcellularLocation>
        <location evidence="19">Secreted</location>
    </subcellularLocation>
</comment>
<feature type="compositionally biased region" description="Low complexity" evidence="20">
    <location>
        <begin position="57"/>
        <end position="77"/>
    </location>
</feature>
<feature type="site" description="Transition state stabilizer" evidence="17">
    <location>
        <position position="127"/>
    </location>
</feature>
<dbReference type="EnsemblPlants" id="AUR62019426-RA">
    <property type="protein sequence ID" value="AUR62019426-RA:cds"/>
    <property type="gene ID" value="AUR62019426"/>
</dbReference>
<dbReference type="CDD" id="cd00693">
    <property type="entry name" value="secretory_peroxidase"/>
    <property type="match status" value="1"/>
</dbReference>
<evidence type="ECO:0000256" key="3">
    <source>
        <dbReference type="ARBA" id="ARBA00012313"/>
    </source>
</evidence>
<evidence type="ECO:0000313" key="23">
    <source>
        <dbReference type="Proteomes" id="UP000596660"/>
    </source>
</evidence>
<dbReference type="Gramene" id="AUR62019426-RA">
    <property type="protein sequence ID" value="AUR62019426-RA:cds"/>
    <property type="gene ID" value="AUR62019426"/>
</dbReference>
<feature type="binding site" evidence="16">
    <location>
        <position position="135"/>
    </location>
    <ligand>
        <name>Ca(2+)</name>
        <dbReference type="ChEBI" id="CHEBI:29108"/>
        <label>1</label>
    </ligand>
</feature>
<keyword evidence="12 18" id="KW-1015">Disulfide bond</keyword>
<reference evidence="22" key="1">
    <citation type="journal article" date="2017" name="Nature">
        <title>The genome of Chenopodium quinoa.</title>
        <authorList>
            <person name="Jarvis D.E."/>
            <person name="Ho Y.S."/>
            <person name="Lightfoot D.J."/>
            <person name="Schmoeckel S.M."/>
            <person name="Li B."/>
            <person name="Borm T.J.A."/>
            <person name="Ohyanagi H."/>
            <person name="Mineta K."/>
            <person name="Michell C.T."/>
            <person name="Saber N."/>
            <person name="Kharbatia N.M."/>
            <person name="Rupper R.R."/>
            <person name="Sharp A.R."/>
            <person name="Dally N."/>
            <person name="Boughton B.A."/>
            <person name="Woo Y.H."/>
            <person name="Gao G."/>
            <person name="Schijlen E.G.W.M."/>
            <person name="Guo X."/>
            <person name="Momin A.A."/>
            <person name="Negrao S."/>
            <person name="Al-Babili S."/>
            <person name="Gehring C."/>
            <person name="Roessner U."/>
            <person name="Jung C."/>
            <person name="Murphy K."/>
            <person name="Arold S.T."/>
            <person name="Gojobori T."/>
            <person name="van der Linden C.G."/>
            <person name="van Loo E.N."/>
            <person name="Jellen E.N."/>
            <person name="Maughan P.J."/>
            <person name="Tester M."/>
        </authorList>
    </citation>
    <scope>NUCLEOTIDE SEQUENCE [LARGE SCALE GENOMIC DNA]</scope>
    <source>
        <strain evidence="22">cv. PI 614886</strain>
    </source>
</reference>
<proteinExistence type="inferred from homology"/>
<dbReference type="Pfam" id="PF00141">
    <property type="entry name" value="peroxidase"/>
    <property type="match status" value="1"/>
</dbReference>
<evidence type="ECO:0000313" key="22">
    <source>
        <dbReference type="EnsemblPlants" id="AUR62019426-RA:cds"/>
    </source>
</evidence>
<evidence type="ECO:0000256" key="18">
    <source>
        <dbReference type="PIRSR" id="PIRSR600823-5"/>
    </source>
</evidence>
<evidence type="ECO:0000259" key="21">
    <source>
        <dbReference type="PROSITE" id="PS50873"/>
    </source>
</evidence>
<feature type="binding site" evidence="16">
    <location>
        <position position="139"/>
    </location>
    <ligand>
        <name>Ca(2+)</name>
        <dbReference type="ChEBI" id="CHEBI:29108"/>
        <label>1</label>
    </ligand>
</feature>
<feature type="binding site" evidence="16">
    <location>
        <position position="141"/>
    </location>
    <ligand>
        <name>Ca(2+)</name>
        <dbReference type="ChEBI" id="CHEBI:29108"/>
        <label>1</label>
    </ligand>
</feature>
<dbReference type="Gene3D" id="1.10.420.10">
    <property type="entry name" value="Peroxidase, domain 2"/>
    <property type="match status" value="1"/>
</dbReference>
<dbReference type="Gene3D" id="1.10.520.10">
    <property type="match status" value="1"/>
</dbReference>
<dbReference type="FunFam" id="1.10.420.10:FF:000007">
    <property type="entry name" value="Peroxidase"/>
    <property type="match status" value="1"/>
</dbReference>
<feature type="compositionally biased region" description="Pro residues" evidence="20">
    <location>
        <begin position="39"/>
        <end position="56"/>
    </location>
</feature>
<feature type="compositionally biased region" description="Low complexity" evidence="20">
    <location>
        <begin position="1"/>
        <end position="38"/>
    </location>
</feature>
<keyword evidence="8" id="KW-0732">Signal</keyword>
<evidence type="ECO:0000256" key="17">
    <source>
        <dbReference type="PIRSR" id="PIRSR600823-4"/>
    </source>
</evidence>
<evidence type="ECO:0000256" key="16">
    <source>
        <dbReference type="PIRSR" id="PIRSR600823-3"/>
    </source>
</evidence>
<comment type="cofactor">
    <cofactor evidence="16 19">
        <name>Ca(2+)</name>
        <dbReference type="ChEBI" id="CHEBI:29108"/>
    </cofactor>
    <text evidence="16 19">Binds 2 calcium ions per subunit.</text>
</comment>
<dbReference type="InterPro" id="IPR033905">
    <property type="entry name" value="Secretory_peroxidase"/>
</dbReference>
<dbReference type="GO" id="GO:0140825">
    <property type="term" value="F:lactoperoxidase activity"/>
    <property type="evidence" value="ECO:0007669"/>
    <property type="project" value="UniProtKB-EC"/>
</dbReference>
<evidence type="ECO:0000256" key="7">
    <source>
        <dbReference type="ARBA" id="ARBA00022723"/>
    </source>
</evidence>
<dbReference type="EC" id="1.11.1.7" evidence="3 19"/>
<feature type="disulfide bond" evidence="18">
    <location>
        <begin position="259"/>
        <end position="289"/>
    </location>
</feature>
<evidence type="ECO:0000256" key="8">
    <source>
        <dbReference type="ARBA" id="ARBA00022729"/>
    </source>
</evidence>
<keyword evidence="11 16" id="KW-0408">Iron</keyword>
<comment type="function">
    <text evidence="2">Removal of H(2)O(2), oxidation of toxic reductants, biosynthesis and degradation of lignin, suberization, auxin catabolism, response to environmental stresses such as wounding, pathogen attack and oxidative stress. These functions might be dependent on each isozyme/isoform in each plant tissue.</text>
</comment>
<dbReference type="InterPro" id="IPR010255">
    <property type="entry name" value="Haem_peroxidase_sf"/>
</dbReference>
<comment type="catalytic activity">
    <reaction evidence="1 19">
        <text>2 a phenolic donor + H2O2 = 2 a phenolic radical donor + 2 H2O</text>
        <dbReference type="Rhea" id="RHEA:56136"/>
        <dbReference type="ChEBI" id="CHEBI:15377"/>
        <dbReference type="ChEBI" id="CHEBI:16240"/>
        <dbReference type="ChEBI" id="CHEBI:139520"/>
        <dbReference type="ChEBI" id="CHEBI:139521"/>
        <dbReference type="EC" id="1.11.1.7"/>
    </reaction>
</comment>
<dbReference type="GO" id="GO:0046872">
    <property type="term" value="F:metal ion binding"/>
    <property type="evidence" value="ECO:0007669"/>
    <property type="project" value="UniProtKB-UniRule"/>
</dbReference>
<evidence type="ECO:0000256" key="6">
    <source>
        <dbReference type="ARBA" id="ARBA00022617"/>
    </source>
</evidence>
<keyword evidence="9 16" id="KW-0106">Calcium</keyword>
<feature type="domain" description="Plant heme peroxidase family profile" evidence="21">
    <location>
        <begin position="86"/>
        <end position="384"/>
    </location>
</feature>
<sequence>MSSPSFPTDSSTPPSPSSLVESPPDSFSPSISPSSSPTTPVPSTPSNPPTTSPPSPVVDSPTNTPTSPVSPSSTPPNSSNPPRPSGLRVGFYQGLCPTPNVDVEATITTKVQQLFSKDATLLPALLRMQFHDCFVHGCDASILLDGPSSEKTAGPNLSVRGYEFIDTLKSVAEEECPDVVSCADIIAIATKELIKLGGGPGYSLQTGRKDGLVSTQDVKLPSPFATVTESILAFGEKNFNPEEMLLLIAGGHTIGKSHCSFFQDRLYEGTSQFDPNMDSNLREQLSGTCPQGTNSDNFTFLDQNPLSSSKFDNSFLDQLLNGRGILPIDQALSRDSQTSSFVLQYAQNPALFNAKFASVMIKLQALDVLLGDQGQIRKVCSKVN</sequence>
<feature type="disulfide bond" evidence="18">
    <location>
        <begin position="96"/>
        <end position="176"/>
    </location>
</feature>
<evidence type="ECO:0000256" key="5">
    <source>
        <dbReference type="ARBA" id="ARBA00022559"/>
    </source>
</evidence>
<evidence type="ECO:0000256" key="1">
    <source>
        <dbReference type="ARBA" id="ARBA00000189"/>
    </source>
</evidence>
<evidence type="ECO:0000256" key="4">
    <source>
        <dbReference type="ARBA" id="ARBA00022525"/>
    </source>
</evidence>
<feature type="disulfide bond" evidence="18">
    <location>
        <begin position="133"/>
        <end position="138"/>
    </location>
</feature>
<dbReference type="PRINTS" id="PR00461">
    <property type="entry name" value="PLPEROXIDASE"/>
</dbReference>
<feature type="binding site" evidence="16">
    <location>
        <position position="312"/>
    </location>
    <ligand>
        <name>Ca(2+)</name>
        <dbReference type="ChEBI" id="CHEBI:29108"/>
        <label>2</label>
    </ligand>
</feature>
<dbReference type="InterPro" id="IPR002016">
    <property type="entry name" value="Haem_peroxidase"/>
</dbReference>
<dbReference type="PANTHER" id="PTHR31517:SF59">
    <property type="entry name" value="PEROXIDASE"/>
    <property type="match status" value="1"/>
</dbReference>
<feature type="region of interest" description="Disordered" evidence="20">
    <location>
        <begin position="1"/>
        <end position="91"/>
    </location>
</feature>
<feature type="binding site" evidence="15">
    <location>
        <position position="221"/>
    </location>
    <ligand>
        <name>substrate</name>
    </ligand>
</feature>
<keyword evidence="10 19" id="KW-0560">Oxidoreductase</keyword>
<evidence type="ECO:0000256" key="19">
    <source>
        <dbReference type="RuleBase" id="RU362060"/>
    </source>
</evidence>
<dbReference type="PRINTS" id="PR00458">
    <property type="entry name" value="PEROXIDASE"/>
</dbReference>
<dbReference type="GO" id="GO:0020037">
    <property type="term" value="F:heme binding"/>
    <property type="evidence" value="ECO:0007669"/>
    <property type="project" value="UniProtKB-UniRule"/>
</dbReference>
<keyword evidence="7 16" id="KW-0479">Metal-binding</keyword>
<feature type="active site" description="Proton acceptor" evidence="14">
    <location>
        <position position="131"/>
    </location>
</feature>
<keyword evidence="5 19" id="KW-0575">Peroxidase</keyword>
<dbReference type="OMA" id="FRYDFGA"/>
<dbReference type="AlphaFoldDB" id="A0A803LVC5"/>
<evidence type="ECO:0000256" key="9">
    <source>
        <dbReference type="ARBA" id="ARBA00022837"/>
    </source>
</evidence>
<comment type="similarity">
    <text evidence="19">Belongs to the peroxidase family. Classical plant (class III) peroxidase subfamily.</text>
</comment>